<proteinExistence type="predicted"/>
<name>A0A6L2M7V0_TANCI</name>
<reference evidence="1" key="1">
    <citation type="journal article" date="2019" name="Sci. Rep.">
        <title>Draft genome of Tanacetum cinerariifolium, the natural source of mosquito coil.</title>
        <authorList>
            <person name="Yamashiro T."/>
            <person name="Shiraishi A."/>
            <person name="Satake H."/>
            <person name="Nakayama K."/>
        </authorList>
    </citation>
    <scope>NUCLEOTIDE SEQUENCE</scope>
</reference>
<comment type="caution">
    <text evidence="1">The sequence shown here is derived from an EMBL/GenBank/DDBJ whole genome shotgun (WGS) entry which is preliminary data.</text>
</comment>
<gene>
    <name evidence="1" type="ORF">Tci_042084</name>
</gene>
<dbReference type="EMBL" id="BKCJ010006054">
    <property type="protein sequence ID" value="GEU70106.1"/>
    <property type="molecule type" value="Genomic_DNA"/>
</dbReference>
<sequence>MVEEKVCHWKWEVKIEALIQMRIISNIQIDIIQKRRVGLVWTIPRNTICQVIKWPLVGKDTSTLARMIPQIVIILEGEMCTSGNIVTNSRVTPSWKEFFSLTFSEVDVLHVNWITFGHRRLFHDEWVSETYLPESVEGVEPAEEVDGGDERVVTKRLSNSSYEEWLE</sequence>
<dbReference type="AlphaFoldDB" id="A0A6L2M7V0"/>
<evidence type="ECO:0000313" key="1">
    <source>
        <dbReference type="EMBL" id="GEU70106.1"/>
    </source>
</evidence>
<accession>A0A6L2M7V0</accession>
<protein>
    <submittedName>
        <fullName evidence="1">Uncharacterized protein</fullName>
    </submittedName>
</protein>
<organism evidence="1">
    <name type="scientific">Tanacetum cinerariifolium</name>
    <name type="common">Dalmatian daisy</name>
    <name type="synonym">Chrysanthemum cinerariifolium</name>
    <dbReference type="NCBI Taxonomy" id="118510"/>
    <lineage>
        <taxon>Eukaryota</taxon>
        <taxon>Viridiplantae</taxon>
        <taxon>Streptophyta</taxon>
        <taxon>Embryophyta</taxon>
        <taxon>Tracheophyta</taxon>
        <taxon>Spermatophyta</taxon>
        <taxon>Magnoliopsida</taxon>
        <taxon>eudicotyledons</taxon>
        <taxon>Gunneridae</taxon>
        <taxon>Pentapetalae</taxon>
        <taxon>asterids</taxon>
        <taxon>campanulids</taxon>
        <taxon>Asterales</taxon>
        <taxon>Asteraceae</taxon>
        <taxon>Asteroideae</taxon>
        <taxon>Anthemideae</taxon>
        <taxon>Anthemidinae</taxon>
        <taxon>Tanacetum</taxon>
    </lineage>
</organism>